<evidence type="ECO:0000256" key="2">
    <source>
        <dbReference type="ARBA" id="ARBA00022676"/>
    </source>
</evidence>
<evidence type="ECO:0000256" key="6">
    <source>
        <dbReference type="ARBA" id="ARBA00022989"/>
    </source>
</evidence>
<proteinExistence type="predicted"/>
<keyword evidence="6 8" id="KW-1133">Transmembrane helix</keyword>
<gene>
    <name evidence="10" type="ORF">NQ502_13720</name>
</gene>
<reference evidence="10" key="1">
    <citation type="journal article" date="2022" name="Cell">
        <title>Design, construction, and in vivo augmentation of a complex gut microbiome.</title>
        <authorList>
            <person name="Cheng A.G."/>
            <person name="Ho P.Y."/>
            <person name="Aranda-Diaz A."/>
            <person name="Jain S."/>
            <person name="Yu F.B."/>
            <person name="Meng X."/>
            <person name="Wang M."/>
            <person name="Iakiviak M."/>
            <person name="Nagashima K."/>
            <person name="Zhao A."/>
            <person name="Murugkar P."/>
            <person name="Patil A."/>
            <person name="Atabakhsh K."/>
            <person name="Weakley A."/>
            <person name="Yan J."/>
            <person name="Brumbaugh A.R."/>
            <person name="Higginbottom S."/>
            <person name="Dimas A."/>
            <person name="Shiver A.L."/>
            <person name="Deutschbauer A."/>
            <person name="Neff N."/>
            <person name="Sonnenburg J.L."/>
            <person name="Huang K.C."/>
            <person name="Fischbach M.A."/>
        </authorList>
    </citation>
    <scope>NUCLEOTIDE SEQUENCE</scope>
    <source>
        <strain evidence="10">DSM 19829</strain>
    </source>
</reference>
<evidence type="ECO:0000256" key="3">
    <source>
        <dbReference type="ARBA" id="ARBA00022679"/>
    </source>
</evidence>
<keyword evidence="3" id="KW-0808">Transferase</keyword>
<feature type="transmembrane region" description="Helical" evidence="8">
    <location>
        <begin position="264"/>
        <end position="289"/>
    </location>
</feature>
<dbReference type="Proteomes" id="UP001060164">
    <property type="component" value="Chromosome"/>
</dbReference>
<name>A0ABY5VDR2_9FIRM</name>
<dbReference type="SUPFAM" id="SSF53448">
    <property type="entry name" value="Nucleotide-diphospho-sugar transferases"/>
    <property type="match status" value="1"/>
</dbReference>
<keyword evidence="2" id="KW-0328">Glycosyltransferase</keyword>
<feature type="transmembrane region" description="Helical" evidence="8">
    <location>
        <begin position="235"/>
        <end position="252"/>
    </location>
</feature>
<dbReference type="InterPro" id="IPR001173">
    <property type="entry name" value="Glyco_trans_2-like"/>
</dbReference>
<evidence type="ECO:0000256" key="7">
    <source>
        <dbReference type="ARBA" id="ARBA00023136"/>
    </source>
</evidence>
<keyword evidence="7 8" id="KW-0472">Membrane</keyword>
<dbReference type="PANTHER" id="PTHR48090:SF3">
    <property type="entry name" value="UNDECAPRENYL-PHOSPHATE 4-DEOXY-4-FORMAMIDO-L-ARABINOSE TRANSFERASE"/>
    <property type="match status" value="1"/>
</dbReference>
<evidence type="ECO:0000256" key="4">
    <source>
        <dbReference type="ARBA" id="ARBA00022692"/>
    </source>
</evidence>
<protein>
    <submittedName>
        <fullName evidence="10">Glycosyltransferase family 2 protein</fullName>
    </submittedName>
</protein>
<dbReference type="RefSeq" id="WP_028528223.1">
    <property type="nucleotide sequence ID" value="NZ_CABLBR010000008.1"/>
</dbReference>
<sequence>MSLYSVVVPVYNSEHTLEELYTRLRDVFEQTLREDFELILVDDSSRDNSYQIMKQLRSRDRRVRIIQMARNFGQHPALLCGFSYARGDFVITMDDDLQHPPEELPKMISVMNERDDVDVILAKYEGRKHNFIRRLGTRFSVWATSKMLGKDPDLEITSFRLMRKFIVDAILTTNTHLPQIGNLLVQTSNRIINVPVRHDARAYGKSGYPFRRLVRDLIYDITNHTAFPLLVVRDIGILGFAVSVLLALYYLIRYLIFGASVEGWTSLILIMLCGFSLILLSLGIIGMYLMNILNESKKMPHYTVRQKDTEE</sequence>
<dbReference type="InterPro" id="IPR050256">
    <property type="entry name" value="Glycosyltransferase_2"/>
</dbReference>
<dbReference type="InterPro" id="IPR029044">
    <property type="entry name" value="Nucleotide-diphossugar_trans"/>
</dbReference>
<feature type="domain" description="Glycosyltransferase 2-like" evidence="9">
    <location>
        <begin position="5"/>
        <end position="167"/>
    </location>
</feature>
<evidence type="ECO:0000256" key="5">
    <source>
        <dbReference type="ARBA" id="ARBA00022985"/>
    </source>
</evidence>
<evidence type="ECO:0000313" key="10">
    <source>
        <dbReference type="EMBL" id="UWP58437.1"/>
    </source>
</evidence>
<keyword evidence="4 8" id="KW-0812">Transmembrane</keyword>
<evidence type="ECO:0000313" key="11">
    <source>
        <dbReference type="Proteomes" id="UP001060164"/>
    </source>
</evidence>
<keyword evidence="5" id="KW-0448">Lipopolysaccharide biosynthesis</keyword>
<organism evidence="10 11">
    <name type="scientific">Ruminococcus gauvreauii</name>
    <dbReference type="NCBI Taxonomy" id="438033"/>
    <lineage>
        <taxon>Bacteria</taxon>
        <taxon>Bacillati</taxon>
        <taxon>Bacillota</taxon>
        <taxon>Clostridia</taxon>
        <taxon>Eubacteriales</taxon>
        <taxon>Oscillospiraceae</taxon>
        <taxon>Ruminococcus</taxon>
    </lineage>
</organism>
<dbReference type="EMBL" id="CP102290">
    <property type="protein sequence ID" value="UWP58437.1"/>
    <property type="molecule type" value="Genomic_DNA"/>
</dbReference>
<dbReference type="Gene3D" id="3.90.550.10">
    <property type="entry name" value="Spore Coat Polysaccharide Biosynthesis Protein SpsA, Chain A"/>
    <property type="match status" value="1"/>
</dbReference>
<keyword evidence="11" id="KW-1185">Reference proteome</keyword>
<dbReference type="CDD" id="cd04187">
    <property type="entry name" value="DPM1_like_bac"/>
    <property type="match status" value="1"/>
</dbReference>
<evidence type="ECO:0000256" key="1">
    <source>
        <dbReference type="ARBA" id="ARBA00022475"/>
    </source>
</evidence>
<keyword evidence="1" id="KW-1003">Cell membrane</keyword>
<accession>A0ABY5VDR2</accession>
<evidence type="ECO:0000256" key="8">
    <source>
        <dbReference type="SAM" id="Phobius"/>
    </source>
</evidence>
<evidence type="ECO:0000259" key="9">
    <source>
        <dbReference type="Pfam" id="PF00535"/>
    </source>
</evidence>
<dbReference type="Pfam" id="PF00535">
    <property type="entry name" value="Glycos_transf_2"/>
    <property type="match status" value="1"/>
</dbReference>
<dbReference type="PANTHER" id="PTHR48090">
    <property type="entry name" value="UNDECAPRENYL-PHOSPHATE 4-DEOXY-4-FORMAMIDO-L-ARABINOSE TRANSFERASE-RELATED"/>
    <property type="match status" value="1"/>
</dbReference>